<name>A0A1B2I226_9BACT</name>
<dbReference type="Proteomes" id="UP000093044">
    <property type="component" value="Chromosome"/>
</dbReference>
<dbReference type="GO" id="GO:0006302">
    <property type="term" value="P:double-strand break repair"/>
    <property type="evidence" value="ECO:0007669"/>
    <property type="project" value="TreeGrafter"/>
</dbReference>
<dbReference type="SUPFAM" id="SSF56672">
    <property type="entry name" value="DNA/RNA polymerases"/>
    <property type="match status" value="1"/>
</dbReference>
<dbReference type="GO" id="GO:0006261">
    <property type="term" value="P:DNA-templated DNA replication"/>
    <property type="evidence" value="ECO:0007669"/>
    <property type="project" value="InterPro"/>
</dbReference>
<evidence type="ECO:0000256" key="4">
    <source>
        <dbReference type="ARBA" id="ARBA00022679"/>
    </source>
</evidence>
<comment type="similarity">
    <text evidence="1">Belongs to the DNA polymerase type-A family.</text>
</comment>
<evidence type="ECO:0000256" key="7">
    <source>
        <dbReference type="ARBA" id="ARBA00022932"/>
    </source>
</evidence>
<dbReference type="EC" id="2.7.7.7" evidence="2"/>
<proteinExistence type="inferred from homology"/>
<comment type="catalytic activity">
    <reaction evidence="9">
        <text>DNA(n) + a 2'-deoxyribonucleoside 5'-triphosphate = DNA(n+1) + diphosphate</text>
        <dbReference type="Rhea" id="RHEA:22508"/>
        <dbReference type="Rhea" id="RHEA-COMP:17339"/>
        <dbReference type="Rhea" id="RHEA-COMP:17340"/>
        <dbReference type="ChEBI" id="CHEBI:33019"/>
        <dbReference type="ChEBI" id="CHEBI:61560"/>
        <dbReference type="ChEBI" id="CHEBI:173112"/>
        <dbReference type="EC" id="2.7.7.7"/>
    </reaction>
</comment>
<evidence type="ECO:0000313" key="11">
    <source>
        <dbReference type="EMBL" id="ANZ44024.1"/>
    </source>
</evidence>
<keyword evidence="8" id="KW-0238">DNA-binding</keyword>
<dbReference type="Gene3D" id="1.20.1060.10">
    <property type="entry name" value="Taq DNA Polymerase, Chain T, domain 4"/>
    <property type="match status" value="1"/>
</dbReference>
<evidence type="ECO:0000256" key="5">
    <source>
        <dbReference type="ARBA" id="ARBA00022695"/>
    </source>
</evidence>
<accession>A0A1B2I226</accession>
<dbReference type="SUPFAM" id="SSF53098">
    <property type="entry name" value="Ribonuclease H-like"/>
    <property type="match status" value="1"/>
</dbReference>
<dbReference type="GO" id="GO:0008408">
    <property type="term" value="F:3'-5' exonuclease activity"/>
    <property type="evidence" value="ECO:0007669"/>
    <property type="project" value="InterPro"/>
</dbReference>
<dbReference type="GO" id="GO:0003677">
    <property type="term" value="F:DNA binding"/>
    <property type="evidence" value="ECO:0007669"/>
    <property type="project" value="UniProtKB-KW"/>
</dbReference>
<dbReference type="InterPro" id="IPR002562">
    <property type="entry name" value="3'-5'_exonuclease_dom"/>
</dbReference>
<evidence type="ECO:0000256" key="2">
    <source>
        <dbReference type="ARBA" id="ARBA00012417"/>
    </source>
</evidence>
<evidence type="ECO:0000256" key="6">
    <source>
        <dbReference type="ARBA" id="ARBA00022705"/>
    </source>
</evidence>
<dbReference type="PROSITE" id="PS00447">
    <property type="entry name" value="DNA_POLYMERASE_A"/>
    <property type="match status" value="1"/>
</dbReference>
<gene>
    <name evidence="11" type="ORF">BED41_02295</name>
</gene>
<dbReference type="InterPro" id="IPR012337">
    <property type="entry name" value="RNaseH-like_sf"/>
</dbReference>
<dbReference type="KEGG" id="cpor:BED41_02295"/>
<keyword evidence="7" id="KW-0239">DNA-directed DNA polymerase</keyword>
<evidence type="ECO:0000256" key="3">
    <source>
        <dbReference type="ARBA" id="ARBA00020311"/>
    </source>
</evidence>
<evidence type="ECO:0000256" key="1">
    <source>
        <dbReference type="ARBA" id="ARBA00007705"/>
    </source>
</evidence>
<dbReference type="RefSeq" id="WP_066742586.1">
    <property type="nucleotide sequence ID" value="NZ_CP016757.1"/>
</dbReference>
<dbReference type="InterPro" id="IPR043502">
    <property type="entry name" value="DNA/RNA_pol_sf"/>
</dbReference>
<evidence type="ECO:0000313" key="12">
    <source>
        <dbReference type="Proteomes" id="UP000093044"/>
    </source>
</evidence>
<dbReference type="PANTHER" id="PTHR10133">
    <property type="entry name" value="DNA POLYMERASE I"/>
    <property type="match status" value="1"/>
</dbReference>
<dbReference type="InterPro" id="IPR036397">
    <property type="entry name" value="RNaseH_sf"/>
</dbReference>
<feature type="domain" description="DNA-directed DNA polymerase family A palm" evidence="10">
    <location>
        <begin position="327"/>
        <end position="526"/>
    </location>
</feature>
<protein>
    <recommendedName>
        <fullName evidence="3">DNA polymerase I</fullName>
        <ecNumber evidence="2">2.7.7.7</ecNumber>
    </recommendedName>
</protein>
<reference evidence="11" key="1">
    <citation type="submission" date="2016-08" db="EMBL/GenBank/DDBJ databases">
        <title>Complete genome of Cloacibacillus porcorum.</title>
        <authorList>
            <person name="Looft T."/>
            <person name="Bayles D.O."/>
            <person name="Alt D.P."/>
        </authorList>
    </citation>
    <scope>NUCLEOTIDE SEQUENCE [LARGE SCALE GENOMIC DNA]</scope>
    <source>
        <strain evidence="11">CL-84</strain>
    </source>
</reference>
<sequence length="564" mass="63017">MWRADEKNAKRRRVAVTAEELSSYGGEISRQEAVAVTLETSGNDPRSDRLNALNLAWGGTLMTVDCLSLPSEAQRLLRGVLESPPVKVFCNAKTDLQFLIPYGINPTKIFDVTLAHQLLSENEYPSAGLEEIARRWLKEETAAEADVLLRLRRAMIGELKEKGLVWIAKIEFDCAAALAQMEYHGIQLNLAAWRELTARAEEEKREALEELRRFGGPRPLQTTLWGDTDASGENFDSNLQILSLLREHGIEVKSTSKAALAAHRSHPLVAALSRYRAVSKQLSTYLLPIPKMLHAKTGRLHPQYVQIAAWTGRMSCYSPNIQQIPRGKEFRGCFIAPAGRLLLIADYPQIELRVAAQITRERRMLEAYRNGTDLHGLTASLILGKPLASVSREERQYAKAVNFGLIYAMGAEGLRLSARQSYGVEMTHKEAERFRRLFFEAYPSIREWHASLSRRRCPEGRTLTGRRYSFPQWYGLPAHSNAPVQGTAADILKLALGRLAAELAGSEAFIVATIHDEVIVECPRESAANCGGLLKRAMEEAARAILPDVPTTVDVRAARRWSEK</sequence>
<dbReference type="GeneID" id="83056680"/>
<dbReference type="GO" id="GO:0003887">
    <property type="term" value="F:DNA-directed DNA polymerase activity"/>
    <property type="evidence" value="ECO:0007669"/>
    <property type="project" value="UniProtKB-KW"/>
</dbReference>
<evidence type="ECO:0000259" key="10">
    <source>
        <dbReference type="SMART" id="SM00482"/>
    </source>
</evidence>
<dbReference type="Gene3D" id="1.10.150.20">
    <property type="entry name" value="5' to 3' exonuclease, C-terminal subdomain"/>
    <property type="match status" value="1"/>
</dbReference>
<dbReference type="SMART" id="SM00482">
    <property type="entry name" value="POLAc"/>
    <property type="match status" value="1"/>
</dbReference>
<evidence type="ECO:0000256" key="8">
    <source>
        <dbReference type="ARBA" id="ARBA00023125"/>
    </source>
</evidence>
<dbReference type="Pfam" id="PF00476">
    <property type="entry name" value="DNA_pol_A"/>
    <property type="match status" value="1"/>
</dbReference>
<keyword evidence="6" id="KW-0235">DNA replication</keyword>
<dbReference type="OrthoDB" id="4053at2"/>
<evidence type="ECO:0000256" key="9">
    <source>
        <dbReference type="ARBA" id="ARBA00049244"/>
    </source>
</evidence>
<dbReference type="AlphaFoldDB" id="A0A1B2I226"/>
<dbReference type="EMBL" id="CP016757">
    <property type="protein sequence ID" value="ANZ44024.1"/>
    <property type="molecule type" value="Genomic_DNA"/>
</dbReference>
<dbReference type="PRINTS" id="PR00868">
    <property type="entry name" value="DNAPOLI"/>
</dbReference>
<keyword evidence="12" id="KW-1185">Reference proteome</keyword>
<dbReference type="InterPro" id="IPR002298">
    <property type="entry name" value="DNA_polymerase_A"/>
</dbReference>
<dbReference type="STRING" id="1197717.BED41_02295"/>
<keyword evidence="4" id="KW-0808">Transferase</keyword>
<dbReference type="Gene3D" id="3.30.70.370">
    <property type="match status" value="1"/>
</dbReference>
<keyword evidence="5" id="KW-0548">Nucleotidyltransferase</keyword>
<organism evidence="11 12">
    <name type="scientific">Cloacibacillus porcorum</name>
    <dbReference type="NCBI Taxonomy" id="1197717"/>
    <lineage>
        <taxon>Bacteria</taxon>
        <taxon>Thermotogati</taxon>
        <taxon>Synergistota</taxon>
        <taxon>Synergistia</taxon>
        <taxon>Synergistales</taxon>
        <taxon>Synergistaceae</taxon>
        <taxon>Cloacibacillus</taxon>
    </lineage>
</organism>
<dbReference type="Pfam" id="PF01612">
    <property type="entry name" value="DNA_pol_A_exo1"/>
    <property type="match status" value="1"/>
</dbReference>
<dbReference type="Gene3D" id="3.30.420.10">
    <property type="entry name" value="Ribonuclease H-like superfamily/Ribonuclease H"/>
    <property type="match status" value="1"/>
</dbReference>
<dbReference type="PANTHER" id="PTHR10133:SF27">
    <property type="entry name" value="DNA POLYMERASE NU"/>
    <property type="match status" value="1"/>
</dbReference>
<dbReference type="InterPro" id="IPR001098">
    <property type="entry name" value="DNA-dir_DNA_pol_A_palm_dom"/>
</dbReference>
<dbReference type="InterPro" id="IPR019760">
    <property type="entry name" value="DNA-dir_DNA_pol_A_CS"/>
</dbReference>